<sequence length="190" mass="22288">MSGASKSSKFNFNDALFFAEVYNKEFISRLHWFEKNYKKVYEAKPPEAVPRKAKILYDEIVRRRLDDHKNAPRFAVLHALPPLPKPDPSVEILPTMRPVPDAERALLKEGSEAFLQARYRTSPDRRYHFPATSSWEYGWLVEHMPLTSAGMKIHGRKNIVKETFYRRNGVHPELTHYRQTTSHNMDFPFV</sequence>
<organism evidence="3">
    <name type="scientific">Thrips palmi</name>
    <name type="common">Melon thrips</name>
    <dbReference type="NCBI Taxonomy" id="161013"/>
    <lineage>
        <taxon>Eukaryota</taxon>
        <taxon>Metazoa</taxon>
        <taxon>Ecdysozoa</taxon>
        <taxon>Arthropoda</taxon>
        <taxon>Hexapoda</taxon>
        <taxon>Insecta</taxon>
        <taxon>Pterygota</taxon>
        <taxon>Neoptera</taxon>
        <taxon>Paraneoptera</taxon>
        <taxon>Thysanoptera</taxon>
        <taxon>Terebrantia</taxon>
        <taxon>Thripoidea</taxon>
        <taxon>Thripidae</taxon>
        <taxon>Thrips</taxon>
    </lineage>
</organism>
<dbReference type="PANTHER" id="PTHR35826:SF1">
    <property type="entry name" value="PROTEIN ATP6V1FNB-LIKE"/>
    <property type="match status" value="1"/>
</dbReference>
<feature type="domain" description="Sperm microtubule inner protein 1 C-terminal" evidence="1">
    <location>
        <begin position="67"/>
        <end position="172"/>
    </location>
</feature>
<protein>
    <submittedName>
        <fullName evidence="3">Protein ATP6V1FNB</fullName>
    </submittedName>
</protein>
<name>A0A6P9A524_THRPL</name>
<dbReference type="AlphaFoldDB" id="A0A6P9A524"/>
<reference evidence="3" key="1">
    <citation type="submission" date="2025-08" db="UniProtKB">
        <authorList>
            <consortium name="RefSeq"/>
        </authorList>
    </citation>
    <scope>IDENTIFICATION</scope>
    <source>
        <tissue evidence="3">Total insect</tissue>
    </source>
</reference>
<evidence type="ECO:0000313" key="2">
    <source>
        <dbReference type="Proteomes" id="UP000515158"/>
    </source>
</evidence>
<dbReference type="Pfam" id="PF22589">
    <property type="entry name" value="SPMIP1"/>
    <property type="match status" value="1"/>
</dbReference>
<dbReference type="InterPro" id="IPR054323">
    <property type="entry name" value="SPMIP1_C"/>
</dbReference>
<accession>A0A6P9A524</accession>
<dbReference type="RefSeq" id="XP_034251661.1">
    <property type="nucleotide sequence ID" value="XM_034395770.1"/>
</dbReference>
<dbReference type="InParanoid" id="A0A6P9A524"/>
<dbReference type="GeneID" id="117651610"/>
<dbReference type="OrthoDB" id="410807at2759"/>
<keyword evidence="2" id="KW-1185">Reference proteome</keyword>
<evidence type="ECO:0000259" key="1">
    <source>
        <dbReference type="Pfam" id="PF22589"/>
    </source>
</evidence>
<proteinExistence type="predicted"/>
<dbReference type="KEGG" id="tpal:117651610"/>
<dbReference type="Proteomes" id="UP000515158">
    <property type="component" value="Unplaced"/>
</dbReference>
<evidence type="ECO:0000313" key="3">
    <source>
        <dbReference type="RefSeq" id="XP_034251661.1"/>
    </source>
</evidence>
<dbReference type="PANTHER" id="PTHR35826">
    <property type="entry name" value="PROTEIN ATP6V1FNB-LIKE"/>
    <property type="match status" value="1"/>
</dbReference>
<gene>
    <name evidence="3" type="primary">LOC117651610</name>
</gene>